<evidence type="ECO:0000259" key="4">
    <source>
        <dbReference type="PROSITE" id="PS51186"/>
    </source>
</evidence>
<proteinExistence type="inferred from homology"/>
<reference evidence="5 6" key="1">
    <citation type="submission" date="2019-07" db="EMBL/GenBank/DDBJ databases">
        <title>Whole genome shotgun sequence of Empedobacter brevis NBRC 14943.</title>
        <authorList>
            <person name="Hosoyama A."/>
            <person name="Uohara A."/>
            <person name="Ohji S."/>
            <person name="Ichikawa N."/>
        </authorList>
    </citation>
    <scope>NUCLEOTIDE SEQUENCE [LARGE SCALE GENOMIC DNA]</scope>
    <source>
        <strain evidence="5 6">NBRC 14943</strain>
    </source>
</reference>
<dbReference type="CDD" id="cd04301">
    <property type="entry name" value="NAT_SF"/>
    <property type="match status" value="1"/>
</dbReference>
<dbReference type="RefSeq" id="WP_019976090.1">
    <property type="nucleotide sequence ID" value="NZ_BJXC01000025.1"/>
</dbReference>
<dbReference type="InterPro" id="IPR051016">
    <property type="entry name" value="Diverse_Substrate_AcTransf"/>
</dbReference>
<name>A0A511NLT0_9FLAO</name>
<dbReference type="STRING" id="1218108.GCA_000382425_02615"/>
<evidence type="ECO:0000256" key="1">
    <source>
        <dbReference type="ARBA" id="ARBA00008694"/>
    </source>
</evidence>
<dbReference type="PANTHER" id="PTHR10545">
    <property type="entry name" value="DIAMINE N-ACETYLTRANSFERASE"/>
    <property type="match status" value="1"/>
</dbReference>
<dbReference type="InterPro" id="IPR016181">
    <property type="entry name" value="Acyl_CoA_acyltransferase"/>
</dbReference>
<dbReference type="InterPro" id="IPR000182">
    <property type="entry name" value="GNAT_dom"/>
</dbReference>
<dbReference type="SUPFAM" id="SSF55729">
    <property type="entry name" value="Acyl-CoA N-acyltransferases (Nat)"/>
    <property type="match status" value="1"/>
</dbReference>
<evidence type="ECO:0000313" key="6">
    <source>
        <dbReference type="Proteomes" id="UP000321245"/>
    </source>
</evidence>
<dbReference type="FunFam" id="3.40.630.30:FF:000064">
    <property type="entry name" value="GNAT family acetyltransferase"/>
    <property type="match status" value="1"/>
</dbReference>
<evidence type="ECO:0000256" key="3">
    <source>
        <dbReference type="ARBA" id="ARBA00023315"/>
    </source>
</evidence>
<gene>
    <name evidence="5" type="ORF">EB1_29610</name>
</gene>
<comment type="similarity">
    <text evidence="1">Belongs to the acetyltransferase family.</text>
</comment>
<dbReference type="Proteomes" id="UP000321245">
    <property type="component" value="Unassembled WGS sequence"/>
</dbReference>
<dbReference type="GO" id="GO:0008080">
    <property type="term" value="F:N-acetyltransferase activity"/>
    <property type="evidence" value="ECO:0007669"/>
    <property type="project" value="TreeGrafter"/>
</dbReference>
<evidence type="ECO:0000256" key="2">
    <source>
        <dbReference type="ARBA" id="ARBA00022679"/>
    </source>
</evidence>
<accession>A0A511NLT0</accession>
<comment type="caution">
    <text evidence="5">The sequence shown here is derived from an EMBL/GenBank/DDBJ whole genome shotgun (WGS) entry which is preliminary data.</text>
</comment>
<protein>
    <submittedName>
        <fullName evidence="5">N-acetyltransferase</fullName>
    </submittedName>
</protein>
<dbReference type="PROSITE" id="PS51186">
    <property type="entry name" value="GNAT"/>
    <property type="match status" value="1"/>
</dbReference>
<dbReference type="Gene3D" id="3.40.630.30">
    <property type="match status" value="1"/>
</dbReference>
<dbReference type="Pfam" id="PF00583">
    <property type="entry name" value="Acetyltransf_1"/>
    <property type="match status" value="1"/>
</dbReference>
<dbReference type="AlphaFoldDB" id="A0A511NLT0"/>
<dbReference type="EMBL" id="BJXC01000025">
    <property type="protein sequence ID" value="GEM53171.1"/>
    <property type="molecule type" value="Genomic_DNA"/>
</dbReference>
<keyword evidence="2 5" id="KW-0808">Transferase</keyword>
<dbReference type="GeneID" id="84650722"/>
<evidence type="ECO:0000313" key="5">
    <source>
        <dbReference type="EMBL" id="GEM53171.1"/>
    </source>
</evidence>
<dbReference type="PANTHER" id="PTHR10545:SF29">
    <property type="entry name" value="GH14572P-RELATED"/>
    <property type="match status" value="1"/>
</dbReference>
<sequence length="156" mass="18384">MMNKPEIKIRKAVEADSEKVWILMRELAVFEKYIDVFAITPEIVKERGFCKNPPDFYCIIAENKDQIVGMLVYYFLSYTAQNRPAIYMKELYVDKSYRGQNIGEQLMDALKAEANLNGCNQIKWTVADWNEGGKNFYERLGAKENREWLNYEWIIS</sequence>
<organism evidence="5 6">
    <name type="scientific">Empedobacter brevis NBRC 14943 = ATCC 43319</name>
    <dbReference type="NCBI Taxonomy" id="1218108"/>
    <lineage>
        <taxon>Bacteria</taxon>
        <taxon>Pseudomonadati</taxon>
        <taxon>Bacteroidota</taxon>
        <taxon>Flavobacteriia</taxon>
        <taxon>Flavobacteriales</taxon>
        <taxon>Weeksellaceae</taxon>
        <taxon>Empedobacter</taxon>
    </lineage>
</organism>
<keyword evidence="3" id="KW-0012">Acyltransferase</keyword>
<keyword evidence="6" id="KW-1185">Reference proteome</keyword>
<feature type="domain" description="N-acetyltransferase" evidence="4">
    <location>
        <begin position="7"/>
        <end position="156"/>
    </location>
</feature>